<dbReference type="Gene3D" id="1.10.287.130">
    <property type="match status" value="1"/>
</dbReference>
<evidence type="ECO:0000256" key="12">
    <source>
        <dbReference type="ARBA" id="ARBA00023012"/>
    </source>
</evidence>
<dbReference type="InterPro" id="IPR036097">
    <property type="entry name" value="HisK_dim/P_sf"/>
</dbReference>
<dbReference type="PRINTS" id="PR00344">
    <property type="entry name" value="BCTRLSENSOR"/>
</dbReference>
<comment type="caution">
    <text evidence="14">The sequence shown here is derived from an EMBL/GenBank/DDBJ whole genome shotgun (WGS) entry which is preliminary data.</text>
</comment>
<keyword evidence="7" id="KW-0812">Transmembrane</keyword>
<dbReference type="InterPro" id="IPR036890">
    <property type="entry name" value="HATPase_C_sf"/>
</dbReference>
<comment type="catalytic activity">
    <reaction evidence="1">
        <text>ATP + protein L-histidine = ADP + protein N-phospho-L-histidine.</text>
        <dbReference type="EC" id="2.7.13.3"/>
    </reaction>
</comment>
<dbReference type="CDD" id="cd00082">
    <property type="entry name" value="HisKA"/>
    <property type="match status" value="1"/>
</dbReference>
<dbReference type="FunFam" id="1.10.287.130:FF:000001">
    <property type="entry name" value="Two-component sensor histidine kinase"/>
    <property type="match status" value="1"/>
</dbReference>
<dbReference type="CDD" id="cd00075">
    <property type="entry name" value="HATPase"/>
    <property type="match status" value="1"/>
</dbReference>
<dbReference type="GO" id="GO:0000155">
    <property type="term" value="F:phosphorelay sensor kinase activity"/>
    <property type="evidence" value="ECO:0007669"/>
    <property type="project" value="InterPro"/>
</dbReference>
<dbReference type="SUPFAM" id="SSF55874">
    <property type="entry name" value="ATPase domain of HSP90 chaperone/DNA topoisomerase II/histidine kinase"/>
    <property type="match status" value="1"/>
</dbReference>
<evidence type="ECO:0000313" key="14">
    <source>
        <dbReference type="EMBL" id="RHD90241.1"/>
    </source>
</evidence>
<keyword evidence="8" id="KW-0547">Nucleotide-binding</keyword>
<dbReference type="EC" id="2.7.13.3" evidence="3"/>
<keyword evidence="4" id="KW-1003">Cell membrane</keyword>
<dbReference type="Pfam" id="PF00672">
    <property type="entry name" value="HAMP"/>
    <property type="match status" value="1"/>
</dbReference>
<keyword evidence="9 14" id="KW-0418">Kinase</keyword>
<keyword evidence="13" id="KW-0472">Membrane</keyword>
<dbReference type="RefSeq" id="WP_061473173.1">
    <property type="nucleotide sequence ID" value="NZ_CABJDH010000008.1"/>
</dbReference>
<evidence type="ECO:0000256" key="7">
    <source>
        <dbReference type="ARBA" id="ARBA00022692"/>
    </source>
</evidence>
<dbReference type="Gene3D" id="6.10.340.10">
    <property type="match status" value="1"/>
</dbReference>
<dbReference type="PROSITE" id="PS50885">
    <property type="entry name" value="HAMP"/>
    <property type="match status" value="1"/>
</dbReference>
<proteinExistence type="predicted"/>
<evidence type="ECO:0000256" key="13">
    <source>
        <dbReference type="ARBA" id="ARBA00023136"/>
    </source>
</evidence>
<evidence type="ECO:0000256" key="4">
    <source>
        <dbReference type="ARBA" id="ARBA00022475"/>
    </source>
</evidence>
<organism evidence="14 15">
    <name type="scientific">Bacteroides thetaiotaomicron</name>
    <dbReference type="NCBI Taxonomy" id="818"/>
    <lineage>
        <taxon>Bacteria</taxon>
        <taxon>Pseudomonadati</taxon>
        <taxon>Bacteroidota</taxon>
        <taxon>Bacteroidia</taxon>
        <taxon>Bacteroidales</taxon>
        <taxon>Bacteroidaceae</taxon>
        <taxon>Bacteroides</taxon>
    </lineage>
</organism>
<keyword evidence="12" id="KW-0902">Two-component regulatory system</keyword>
<evidence type="ECO:0000256" key="6">
    <source>
        <dbReference type="ARBA" id="ARBA00022679"/>
    </source>
</evidence>
<dbReference type="Pfam" id="PF02518">
    <property type="entry name" value="HATPase_c"/>
    <property type="match status" value="1"/>
</dbReference>
<dbReference type="EMBL" id="QSJP01000003">
    <property type="protein sequence ID" value="RHD90241.1"/>
    <property type="molecule type" value="Genomic_DNA"/>
</dbReference>
<dbReference type="InterPro" id="IPR003660">
    <property type="entry name" value="HAMP_dom"/>
</dbReference>
<dbReference type="InterPro" id="IPR004358">
    <property type="entry name" value="Sig_transdc_His_kin-like_C"/>
</dbReference>
<evidence type="ECO:0000256" key="8">
    <source>
        <dbReference type="ARBA" id="ARBA00022741"/>
    </source>
</evidence>
<evidence type="ECO:0000256" key="2">
    <source>
        <dbReference type="ARBA" id="ARBA00004651"/>
    </source>
</evidence>
<dbReference type="Pfam" id="PF00512">
    <property type="entry name" value="HisKA"/>
    <property type="match status" value="1"/>
</dbReference>
<dbReference type="InterPro" id="IPR003661">
    <property type="entry name" value="HisK_dim/P_dom"/>
</dbReference>
<evidence type="ECO:0000256" key="10">
    <source>
        <dbReference type="ARBA" id="ARBA00022840"/>
    </source>
</evidence>
<dbReference type="InterPro" id="IPR005467">
    <property type="entry name" value="His_kinase_dom"/>
</dbReference>
<dbReference type="SMART" id="SM00387">
    <property type="entry name" value="HATPase_c"/>
    <property type="match status" value="1"/>
</dbReference>
<sequence>MKIGSKIALFYTLLSVLTTIIIIAVFYLFSTQFINKLYASYLREKAYLTAQKHWEKDEIDEQSYQIIQRKYDELLPEAHEILLNMDSLSEVRDTLNKYLTQHQQALLIAGEDSIPFSFKYKDQLGAALYYPDNEGNFIVLVMSRNVYGAEIKEHLLLLSIFLVLFSSILIYLVGKIYSGRILIPLQHILKELKRIRANSLNRRLKTTGNNDELEDMIKTLNSMLDRLDSAFKAEKSFVSHASHELNNPITAIQGECEISLLKERSTGEYIEALQRISSESKRISNLIRHLLFLSRQDEELIKSNMEAMSLPDMLNDLIKMNERIRFHHQETGKASTVKANPYLLKIALKNIIDNACKYSEKEVDITLSQKDQYLVLEIKDQGIGIPPEEIEHIFQSFYRGSNTHDYAGQGIGLSLTLKIVSAYNARLEISSEIEKGTKVRVIF</sequence>
<accession>A0A139KZL4</accession>
<gene>
    <name evidence="14" type="ORF">DW780_04465</name>
</gene>
<dbReference type="SUPFAM" id="SSF47384">
    <property type="entry name" value="Homodimeric domain of signal transducing histidine kinase"/>
    <property type="match status" value="1"/>
</dbReference>
<dbReference type="Gene3D" id="3.30.565.10">
    <property type="entry name" value="Histidine kinase-like ATPase, C-terminal domain"/>
    <property type="match status" value="1"/>
</dbReference>
<dbReference type="CDD" id="cd06225">
    <property type="entry name" value="HAMP"/>
    <property type="match status" value="1"/>
</dbReference>
<name>A0A139KZL4_BACT4</name>
<keyword evidence="11" id="KW-1133">Transmembrane helix</keyword>
<dbReference type="AlphaFoldDB" id="A0A139KZL4"/>
<evidence type="ECO:0000256" key="9">
    <source>
        <dbReference type="ARBA" id="ARBA00022777"/>
    </source>
</evidence>
<evidence type="ECO:0000313" key="15">
    <source>
        <dbReference type="Proteomes" id="UP000284785"/>
    </source>
</evidence>
<evidence type="ECO:0000256" key="1">
    <source>
        <dbReference type="ARBA" id="ARBA00000085"/>
    </source>
</evidence>
<dbReference type="SUPFAM" id="SSF158472">
    <property type="entry name" value="HAMP domain-like"/>
    <property type="match status" value="1"/>
</dbReference>
<dbReference type="InterPro" id="IPR050398">
    <property type="entry name" value="HssS/ArlS-like"/>
</dbReference>
<dbReference type="SMART" id="SM00304">
    <property type="entry name" value="HAMP"/>
    <property type="match status" value="1"/>
</dbReference>
<reference evidence="14 15" key="1">
    <citation type="submission" date="2018-08" db="EMBL/GenBank/DDBJ databases">
        <title>A genome reference for cultivated species of the human gut microbiota.</title>
        <authorList>
            <person name="Zou Y."/>
            <person name="Xue W."/>
            <person name="Luo G."/>
        </authorList>
    </citation>
    <scope>NUCLEOTIDE SEQUENCE [LARGE SCALE GENOMIC DNA]</scope>
    <source>
        <strain evidence="14 15">AM30-26</strain>
    </source>
</reference>
<dbReference type="PROSITE" id="PS50109">
    <property type="entry name" value="HIS_KIN"/>
    <property type="match status" value="1"/>
</dbReference>
<evidence type="ECO:0000256" key="5">
    <source>
        <dbReference type="ARBA" id="ARBA00022553"/>
    </source>
</evidence>
<dbReference type="GO" id="GO:0005886">
    <property type="term" value="C:plasma membrane"/>
    <property type="evidence" value="ECO:0007669"/>
    <property type="project" value="UniProtKB-SubCell"/>
</dbReference>
<comment type="subcellular location">
    <subcellularLocation>
        <location evidence="2">Cell membrane</location>
        <topology evidence="2">Multi-pass membrane protein</topology>
    </subcellularLocation>
</comment>
<evidence type="ECO:0000256" key="11">
    <source>
        <dbReference type="ARBA" id="ARBA00022989"/>
    </source>
</evidence>
<dbReference type="Proteomes" id="UP000284785">
    <property type="component" value="Unassembled WGS sequence"/>
</dbReference>
<dbReference type="SMART" id="SM00388">
    <property type="entry name" value="HisKA"/>
    <property type="match status" value="1"/>
</dbReference>
<keyword evidence="10" id="KW-0067">ATP-binding</keyword>
<keyword evidence="6" id="KW-0808">Transferase</keyword>
<dbReference type="InterPro" id="IPR003594">
    <property type="entry name" value="HATPase_dom"/>
</dbReference>
<dbReference type="PANTHER" id="PTHR45528:SF1">
    <property type="entry name" value="SENSOR HISTIDINE KINASE CPXA"/>
    <property type="match status" value="1"/>
</dbReference>
<dbReference type="PANTHER" id="PTHR45528">
    <property type="entry name" value="SENSOR HISTIDINE KINASE CPXA"/>
    <property type="match status" value="1"/>
</dbReference>
<dbReference type="GO" id="GO:0005524">
    <property type="term" value="F:ATP binding"/>
    <property type="evidence" value="ECO:0007669"/>
    <property type="project" value="UniProtKB-KW"/>
</dbReference>
<protein>
    <recommendedName>
        <fullName evidence="3">histidine kinase</fullName>
        <ecNumber evidence="3">2.7.13.3</ecNumber>
    </recommendedName>
</protein>
<keyword evidence="5" id="KW-0597">Phosphoprotein</keyword>
<evidence type="ECO:0000256" key="3">
    <source>
        <dbReference type="ARBA" id="ARBA00012438"/>
    </source>
</evidence>